<sequence length="176" mass="19419">MDKVFGAAIVIALISTALTLMALSWRRRRRRDLALVMMFPDKARGARVLSVECLYVATTPREQPLERLAIPGLAFRAKATVSIETNGVLIEPAGEHATLIEHARLRGVRSANATIDRSVGVGSLTAIDWQADSGDEITSFFRIPRRIDRTVFEDAVRELLEPSTTSRSTNTKESAQ</sequence>
<keyword evidence="1" id="KW-1133">Transmembrane helix</keyword>
<protein>
    <submittedName>
        <fullName evidence="3">Unannotated protein</fullName>
    </submittedName>
</protein>
<feature type="domain" description="PH" evidence="2">
    <location>
        <begin position="40"/>
        <end position="150"/>
    </location>
</feature>
<dbReference type="Pfam" id="PF25362">
    <property type="entry name" value="bPH_11"/>
    <property type="match status" value="1"/>
</dbReference>
<dbReference type="InterPro" id="IPR057446">
    <property type="entry name" value="PH_bac"/>
</dbReference>
<keyword evidence="1" id="KW-0812">Transmembrane</keyword>
<evidence type="ECO:0000259" key="2">
    <source>
        <dbReference type="Pfam" id="PF25362"/>
    </source>
</evidence>
<feature type="transmembrane region" description="Helical" evidence="1">
    <location>
        <begin position="6"/>
        <end position="25"/>
    </location>
</feature>
<proteinExistence type="predicted"/>
<keyword evidence="1" id="KW-0472">Membrane</keyword>
<accession>A0A6J6CVT1</accession>
<organism evidence="3">
    <name type="scientific">freshwater metagenome</name>
    <dbReference type="NCBI Taxonomy" id="449393"/>
    <lineage>
        <taxon>unclassified sequences</taxon>
        <taxon>metagenomes</taxon>
        <taxon>ecological metagenomes</taxon>
    </lineage>
</organism>
<name>A0A6J6CVT1_9ZZZZ</name>
<evidence type="ECO:0000256" key="1">
    <source>
        <dbReference type="SAM" id="Phobius"/>
    </source>
</evidence>
<reference evidence="3" key="1">
    <citation type="submission" date="2020-05" db="EMBL/GenBank/DDBJ databases">
        <authorList>
            <person name="Chiriac C."/>
            <person name="Salcher M."/>
            <person name="Ghai R."/>
            <person name="Kavagutti S V."/>
        </authorList>
    </citation>
    <scope>NUCLEOTIDE SEQUENCE</scope>
</reference>
<evidence type="ECO:0000313" key="3">
    <source>
        <dbReference type="EMBL" id="CAB4555246.1"/>
    </source>
</evidence>
<gene>
    <name evidence="3" type="ORF">UFOPK1591_00329</name>
</gene>
<dbReference type="EMBL" id="CAEZTD010000015">
    <property type="protein sequence ID" value="CAB4555246.1"/>
    <property type="molecule type" value="Genomic_DNA"/>
</dbReference>
<dbReference type="AlphaFoldDB" id="A0A6J6CVT1"/>